<dbReference type="AlphaFoldDB" id="A0A512AWS2"/>
<feature type="domain" description="Protein kinase" evidence="3">
    <location>
        <begin position="14"/>
        <end position="271"/>
    </location>
</feature>
<name>A0A512AWS2_9BACT</name>
<sequence length="514" mass="57478">MPTLQPNDTFAGHYLLKELIGRGGFSEVWKTEDLMADGVIEAIKIYAPESGMDEIGIKQFKNEYITIRSLDHQHLMQVYRFDIYNGIPFLVMPYMEKGSLSRLLYEKGSFSETEIALLMKQVGSALDYLHTRQSAVLHQDIKPDNVLVTNEGSYKLTDFGISSRTRNTLRKVTGHKQAMALAYAPPERFAARPICNEAGDIFSLGVTLYELCTGEVPWMGNGGLGLLQGAEVPDLPPTFSRILNNIIKACLSLDWEHRPTAKQLEQEGIYFLENDSWRPYGSFAPHKTIDVPDVKDKTNLKPAFYTAVILFIIAAALFYPNLKALNSKSVIKSKVASPGKGPIVGYQEPLDSIGTKIQAVILTSSDTLKKEVVDGIENPKPPTDPRKKATETTKVAKTSTKEEKGSTKTKNKTGKKAPSFDKPETLGDYLKAVNSKSFSTTDRKKWRNEAAKMFAKDAIIYNQIGETIIQQYNVTEFLSLLLNDNSIKNLRIKDPMEEDATGKVKNLYLQIEHH</sequence>
<dbReference type="GO" id="GO:0004674">
    <property type="term" value="F:protein serine/threonine kinase activity"/>
    <property type="evidence" value="ECO:0007669"/>
    <property type="project" value="TreeGrafter"/>
</dbReference>
<feature type="transmembrane region" description="Helical" evidence="2">
    <location>
        <begin position="303"/>
        <end position="322"/>
    </location>
</feature>
<proteinExistence type="predicted"/>
<dbReference type="CDD" id="cd14014">
    <property type="entry name" value="STKc_PknB_like"/>
    <property type="match status" value="1"/>
</dbReference>
<keyword evidence="5" id="KW-1185">Reference proteome</keyword>
<dbReference type="PROSITE" id="PS00108">
    <property type="entry name" value="PROTEIN_KINASE_ST"/>
    <property type="match status" value="1"/>
</dbReference>
<dbReference type="RefSeq" id="WP_146897436.1">
    <property type="nucleotide sequence ID" value="NZ_BJYS01000012.1"/>
</dbReference>
<reference evidence="4 5" key="1">
    <citation type="submission" date="2019-07" db="EMBL/GenBank/DDBJ databases">
        <title>Whole genome shotgun sequence of Adhaeribacter aerolatus NBRC 106133.</title>
        <authorList>
            <person name="Hosoyama A."/>
            <person name="Uohara A."/>
            <person name="Ohji S."/>
            <person name="Ichikawa N."/>
        </authorList>
    </citation>
    <scope>NUCLEOTIDE SEQUENCE [LARGE SCALE GENOMIC DNA]</scope>
    <source>
        <strain evidence="4 5">NBRC 106133</strain>
    </source>
</reference>
<evidence type="ECO:0000256" key="1">
    <source>
        <dbReference type="SAM" id="MobiDB-lite"/>
    </source>
</evidence>
<organism evidence="4 5">
    <name type="scientific">Adhaeribacter aerolatus</name>
    <dbReference type="NCBI Taxonomy" id="670289"/>
    <lineage>
        <taxon>Bacteria</taxon>
        <taxon>Pseudomonadati</taxon>
        <taxon>Bacteroidota</taxon>
        <taxon>Cytophagia</taxon>
        <taxon>Cytophagales</taxon>
        <taxon>Hymenobacteraceae</taxon>
        <taxon>Adhaeribacter</taxon>
    </lineage>
</organism>
<accession>A0A512AWS2</accession>
<dbReference type="SUPFAM" id="SSF56112">
    <property type="entry name" value="Protein kinase-like (PK-like)"/>
    <property type="match status" value="1"/>
</dbReference>
<keyword evidence="2" id="KW-1133">Transmembrane helix</keyword>
<gene>
    <name evidence="4" type="ORF">AAE02nite_18300</name>
</gene>
<dbReference type="PANTHER" id="PTHR24361">
    <property type="entry name" value="MITOGEN-ACTIVATED KINASE KINASE KINASE"/>
    <property type="match status" value="1"/>
</dbReference>
<evidence type="ECO:0000256" key="2">
    <source>
        <dbReference type="SAM" id="Phobius"/>
    </source>
</evidence>
<evidence type="ECO:0000313" key="4">
    <source>
        <dbReference type="EMBL" id="GEO04166.1"/>
    </source>
</evidence>
<dbReference type="GO" id="GO:0005524">
    <property type="term" value="F:ATP binding"/>
    <property type="evidence" value="ECO:0007669"/>
    <property type="project" value="InterPro"/>
</dbReference>
<protein>
    <recommendedName>
        <fullName evidence="3">Protein kinase domain-containing protein</fullName>
    </recommendedName>
</protein>
<dbReference type="Pfam" id="PF00069">
    <property type="entry name" value="Pkinase"/>
    <property type="match status" value="1"/>
</dbReference>
<dbReference type="InterPro" id="IPR011009">
    <property type="entry name" value="Kinase-like_dom_sf"/>
</dbReference>
<keyword evidence="2" id="KW-0472">Membrane</keyword>
<evidence type="ECO:0000259" key="3">
    <source>
        <dbReference type="PROSITE" id="PS50011"/>
    </source>
</evidence>
<dbReference type="Proteomes" id="UP000321532">
    <property type="component" value="Unassembled WGS sequence"/>
</dbReference>
<dbReference type="InterPro" id="IPR008271">
    <property type="entry name" value="Ser/Thr_kinase_AS"/>
</dbReference>
<keyword evidence="2" id="KW-0812">Transmembrane</keyword>
<evidence type="ECO:0000313" key="5">
    <source>
        <dbReference type="Proteomes" id="UP000321532"/>
    </source>
</evidence>
<dbReference type="EMBL" id="BJYS01000012">
    <property type="protein sequence ID" value="GEO04166.1"/>
    <property type="molecule type" value="Genomic_DNA"/>
</dbReference>
<dbReference type="Gene3D" id="1.10.510.10">
    <property type="entry name" value="Transferase(Phosphotransferase) domain 1"/>
    <property type="match status" value="1"/>
</dbReference>
<dbReference type="OrthoDB" id="9813021at2"/>
<dbReference type="GO" id="GO:0005737">
    <property type="term" value="C:cytoplasm"/>
    <property type="evidence" value="ECO:0007669"/>
    <property type="project" value="TreeGrafter"/>
</dbReference>
<dbReference type="SMART" id="SM00220">
    <property type="entry name" value="S_TKc"/>
    <property type="match status" value="1"/>
</dbReference>
<comment type="caution">
    <text evidence="4">The sequence shown here is derived from an EMBL/GenBank/DDBJ whole genome shotgun (WGS) entry which is preliminary data.</text>
</comment>
<dbReference type="InterPro" id="IPR053235">
    <property type="entry name" value="Ser_Thr_kinase"/>
</dbReference>
<dbReference type="InterPro" id="IPR000719">
    <property type="entry name" value="Prot_kinase_dom"/>
</dbReference>
<dbReference type="PROSITE" id="PS50011">
    <property type="entry name" value="PROTEIN_KINASE_DOM"/>
    <property type="match status" value="1"/>
</dbReference>
<feature type="region of interest" description="Disordered" evidence="1">
    <location>
        <begin position="374"/>
        <end position="421"/>
    </location>
</feature>